<gene>
    <name evidence="2" type="primary">desVI</name>
    <name evidence="2" type="ORF">MiSe_28620</name>
</gene>
<dbReference type="SUPFAM" id="SSF53335">
    <property type="entry name" value="S-adenosyl-L-methionine-dependent methyltransferases"/>
    <property type="match status" value="1"/>
</dbReference>
<dbReference type="InterPro" id="IPR029063">
    <property type="entry name" value="SAM-dependent_MTases_sf"/>
</dbReference>
<dbReference type="AlphaFoldDB" id="A0AAV3X6Z5"/>
<dbReference type="EMBL" id="BLAY01000039">
    <property type="protein sequence ID" value="GET38108.1"/>
    <property type="molecule type" value="Genomic_DNA"/>
</dbReference>
<keyword evidence="3" id="KW-1185">Reference proteome</keyword>
<reference evidence="2" key="1">
    <citation type="submission" date="2019-10" db="EMBL/GenBank/DDBJ databases">
        <title>Draft genome sequece of Microseira wollei NIES-4236.</title>
        <authorList>
            <person name="Yamaguchi H."/>
            <person name="Suzuki S."/>
            <person name="Kawachi M."/>
        </authorList>
    </citation>
    <scope>NUCLEOTIDE SEQUENCE</scope>
    <source>
        <strain evidence="2">NIES-4236</strain>
    </source>
</reference>
<feature type="domain" description="Methyltransferase" evidence="1">
    <location>
        <begin position="48"/>
        <end position="138"/>
    </location>
</feature>
<organism evidence="2 3">
    <name type="scientific">Microseira wollei NIES-4236</name>
    <dbReference type="NCBI Taxonomy" id="2530354"/>
    <lineage>
        <taxon>Bacteria</taxon>
        <taxon>Bacillati</taxon>
        <taxon>Cyanobacteriota</taxon>
        <taxon>Cyanophyceae</taxon>
        <taxon>Oscillatoriophycideae</taxon>
        <taxon>Aerosakkonematales</taxon>
        <taxon>Aerosakkonemataceae</taxon>
        <taxon>Microseira</taxon>
    </lineage>
</organism>
<dbReference type="RefSeq" id="WP_226580724.1">
    <property type="nucleotide sequence ID" value="NZ_BLAY01000039.1"/>
</dbReference>
<dbReference type="Gene3D" id="2.20.130.10">
    <property type="entry name" value="CAC2371-like domains"/>
    <property type="match status" value="1"/>
</dbReference>
<evidence type="ECO:0000259" key="1">
    <source>
        <dbReference type="Pfam" id="PF13649"/>
    </source>
</evidence>
<accession>A0AAV3X6Z5</accession>
<evidence type="ECO:0000313" key="3">
    <source>
        <dbReference type="Proteomes" id="UP001050975"/>
    </source>
</evidence>
<dbReference type="Gene3D" id="3.40.50.150">
    <property type="entry name" value="Vaccinia Virus protein VP39"/>
    <property type="match status" value="1"/>
</dbReference>
<protein>
    <submittedName>
        <fullName evidence="2">dTDP-3-amino-3,4, 6-trideoxy-alpha-D-glucopyranose</fullName>
    </submittedName>
</protein>
<dbReference type="InterPro" id="IPR041698">
    <property type="entry name" value="Methyltransf_25"/>
</dbReference>
<comment type="caution">
    <text evidence="2">The sequence shown here is derived from an EMBL/GenBank/DDBJ whole genome shotgun (WGS) entry which is preliminary data.</text>
</comment>
<dbReference type="Proteomes" id="UP001050975">
    <property type="component" value="Unassembled WGS sequence"/>
</dbReference>
<dbReference type="Pfam" id="PF13649">
    <property type="entry name" value="Methyltransf_25"/>
    <property type="match status" value="1"/>
</dbReference>
<sequence length="252" mass="29479">MLITQQLDRSLYSQIELHEQIYSALDIELSKMCQRMFVRYLQRVPSSILDIRCGLGRELNALSRICPNCVGIDDRLQIVRSAQFRYPNLTFKVGDTSSFRLQQRFDGILSLRWAINYALTNRDLDRRLQTYADHAKTGTLLILEALNGDGYMPENRLNKKPLKSVSERFYGEAIAKSIFRQRQHFLDRQRIWNLPGEKPIEDYCRYRLFSSKELELLLAKNGFQVVGMFDNRDLDYSDLWGTELYVAAIFQG</sequence>
<proteinExistence type="predicted"/>
<name>A0AAV3X6Z5_9CYAN</name>
<evidence type="ECO:0000313" key="2">
    <source>
        <dbReference type="EMBL" id="GET38108.1"/>
    </source>
</evidence>